<feature type="chain" id="PRO_5001888566" evidence="1">
    <location>
        <begin position="19"/>
        <end position="231"/>
    </location>
</feature>
<evidence type="ECO:0000256" key="1">
    <source>
        <dbReference type="SAM" id="SignalP"/>
    </source>
</evidence>
<dbReference type="EMBL" id="JPOX01000002">
    <property type="protein sequence ID" value="KFX53030.1"/>
    <property type="molecule type" value="Genomic_DNA"/>
</dbReference>
<dbReference type="eggNOG" id="ENOG502T17T">
    <property type="taxonomic scope" value="Eukaryota"/>
</dbReference>
<protein>
    <submittedName>
        <fullName evidence="2">Uncharacterized protein</fullName>
    </submittedName>
</protein>
<evidence type="ECO:0000313" key="2">
    <source>
        <dbReference type="EMBL" id="KFX53030.1"/>
    </source>
</evidence>
<keyword evidence="1" id="KW-0732">Signal</keyword>
<organism evidence="2">
    <name type="scientific">Talaromyces marneffei PM1</name>
    <dbReference type="NCBI Taxonomy" id="1077442"/>
    <lineage>
        <taxon>Eukaryota</taxon>
        <taxon>Fungi</taxon>
        <taxon>Dikarya</taxon>
        <taxon>Ascomycota</taxon>
        <taxon>Pezizomycotina</taxon>
        <taxon>Eurotiomycetes</taxon>
        <taxon>Eurotiomycetidae</taxon>
        <taxon>Eurotiales</taxon>
        <taxon>Trichocomaceae</taxon>
        <taxon>Talaromyces</taxon>
        <taxon>Talaromyces sect. Talaromyces</taxon>
    </lineage>
</organism>
<gene>
    <name evidence="2" type="ORF">GQ26_0023880</name>
</gene>
<dbReference type="AlphaFoldDB" id="A0A093VLH5"/>
<accession>A0A093VLH5</accession>
<sequence length="231" mass="25578">MVSAKVLILASLAGCILALTPPKGLSAGSYRAYIDDLGREVHELVALPNSEELSPDTVTKFVTDENALEKLIARTENVTSDRQALSKRYYNANDYGFGVGLLDIWCGCGFNLDHGECDDAVQDLKNQVGSYAEIPFNMAWYSIRGNTVAFACTRPQGQSIQDYGRPSELNSDYLTISYAAITDFCGWYVAGTSLYTDLWEEGYNRPFVGYMQYHDGEDFCEDSTLSSVDHC</sequence>
<dbReference type="HOGENOM" id="CLU_103046_1_0_1"/>
<comment type="caution">
    <text evidence="2">The sequence shown here is derived from an EMBL/GenBank/DDBJ whole genome shotgun (WGS) entry which is preliminary data.</text>
</comment>
<name>A0A093VLH5_TALMA</name>
<proteinExistence type="predicted"/>
<reference evidence="2" key="1">
    <citation type="journal article" date="2014" name="PLoS Genet.">
        <title>Signature Gene Expression Reveals Novel Clues to the Molecular Mechanisms of Dimorphic Transition in Penicillium marneffei.</title>
        <authorList>
            <person name="Yang E."/>
            <person name="Wang G."/>
            <person name="Cai J."/>
            <person name="Woo P.C."/>
            <person name="Lau S.K."/>
            <person name="Yuen K.-Y."/>
            <person name="Chow W.-N."/>
            <person name="Lin X."/>
        </authorList>
    </citation>
    <scope>NUCLEOTIDE SEQUENCE [LARGE SCALE GENOMIC DNA]</scope>
    <source>
        <strain evidence="2">PM1</strain>
    </source>
</reference>
<feature type="signal peptide" evidence="1">
    <location>
        <begin position="1"/>
        <end position="18"/>
    </location>
</feature>